<keyword evidence="2 4" id="KW-0689">Ribosomal protein</keyword>
<dbReference type="Pfam" id="PF00831">
    <property type="entry name" value="Ribosomal_L29"/>
    <property type="match status" value="1"/>
</dbReference>
<dbReference type="SUPFAM" id="SSF46561">
    <property type="entry name" value="Ribosomal protein L29 (L29p)"/>
    <property type="match status" value="1"/>
</dbReference>
<dbReference type="EMBL" id="LFWV01000001">
    <property type="protein sequence ID" value="KON32461.1"/>
    <property type="molecule type" value="Genomic_DNA"/>
</dbReference>
<dbReference type="GO" id="GO:0005840">
    <property type="term" value="C:ribosome"/>
    <property type="evidence" value="ECO:0007669"/>
    <property type="project" value="UniProtKB-KW"/>
</dbReference>
<evidence type="ECO:0000256" key="3">
    <source>
        <dbReference type="ARBA" id="ARBA00023274"/>
    </source>
</evidence>
<dbReference type="PROSITE" id="PS00579">
    <property type="entry name" value="RIBOSOMAL_L29"/>
    <property type="match status" value="1"/>
</dbReference>
<protein>
    <recommendedName>
        <fullName evidence="4">Large ribosomal subunit protein uL29</fullName>
    </recommendedName>
</protein>
<name>A0A0M0BWD4_9ARCH</name>
<evidence type="ECO:0000256" key="4">
    <source>
        <dbReference type="HAMAP-Rule" id="MF_00374"/>
    </source>
</evidence>
<dbReference type="GO" id="GO:1990904">
    <property type="term" value="C:ribonucleoprotein complex"/>
    <property type="evidence" value="ECO:0007669"/>
    <property type="project" value="UniProtKB-KW"/>
</dbReference>
<dbReference type="NCBIfam" id="TIGR00012">
    <property type="entry name" value="L29"/>
    <property type="match status" value="1"/>
</dbReference>
<reference evidence="7" key="1">
    <citation type="submission" date="2015-06" db="EMBL/GenBank/DDBJ databases">
        <title>New insights into the roles of widespread benthic archaea in carbon and nitrogen cycling.</title>
        <authorList>
            <person name="Lazar C.S."/>
            <person name="Baker B.J."/>
            <person name="Seitz K.W."/>
            <person name="Hyde A.S."/>
            <person name="Dick G.J."/>
            <person name="Hinrichs K.-U."/>
            <person name="Teske A.P."/>
        </authorList>
    </citation>
    <scope>NUCLEOTIDE SEQUENCE [LARGE SCALE GENOMIC DNA]</scope>
</reference>
<dbReference type="InterPro" id="IPR018254">
    <property type="entry name" value="Ribosomal_uL29_CS"/>
</dbReference>
<comment type="caution">
    <text evidence="6">The sequence shown here is derived from an EMBL/GenBank/DDBJ whole genome shotgun (WGS) entry which is preliminary data.</text>
</comment>
<organism evidence="6 7">
    <name type="scientific">miscellaneous Crenarchaeota group-1 archaeon SG8-32-3</name>
    <dbReference type="NCBI Taxonomy" id="1685125"/>
    <lineage>
        <taxon>Archaea</taxon>
        <taxon>Candidatus Bathyarchaeota</taxon>
        <taxon>MCG-1</taxon>
    </lineage>
</organism>
<evidence type="ECO:0000313" key="6">
    <source>
        <dbReference type="EMBL" id="KON32461.1"/>
    </source>
</evidence>
<comment type="similarity">
    <text evidence="1 4">Belongs to the universal ribosomal protein uL29 family.</text>
</comment>
<gene>
    <name evidence="4" type="primary">rpl29</name>
    <name evidence="6" type="ORF">AC478_00075</name>
</gene>
<dbReference type="InterPro" id="IPR001854">
    <property type="entry name" value="Ribosomal_uL29"/>
</dbReference>
<feature type="region of interest" description="Disordered" evidence="5">
    <location>
        <begin position="67"/>
        <end position="87"/>
    </location>
</feature>
<dbReference type="GO" id="GO:0006412">
    <property type="term" value="P:translation"/>
    <property type="evidence" value="ECO:0007669"/>
    <property type="project" value="UniProtKB-UniRule"/>
</dbReference>
<dbReference type="HAMAP" id="MF_00374">
    <property type="entry name" value="Ribosomal_uL29"/>
    <property type="match status" value="1"/>
</dbReference>
<dbReference type="Gene3D" id="1.10.287.310">
    <property type="match status" value="1"/>
</dbReference>
<evidence type="ECO:0000313" key="7">
    <source>
        <dbReference type="Proteomes" id="UP000054016"/>
    </source>
</evidence>
<dbReference type="Proteomes" id="UP000054016">
    <property type="component" value="Unassembled WGS sequence"/>
</dbReference>
<dbReference type="CDD" id="cd00427">
    <property type="entry name" value="Ribosomal_L29_HIP"/>
    <property type="match status" value="1"/>
</dbReference>
<proteinExistence type="inferred from homology"/>
<evidence type="ECO:0000256" key="5">
    <source>
        <dbReference type="SAM" id="MobiDB-lite"/>
    </source>
</evidence>
<dbReference type="InterPro" id="IPR036049">
    <property type="entry name" value="Ribosomal_uL29_sf"/>
</dbReference>
<evidence type="ECO:0000256" key="1">
    <source>
        <dbReference type="ARBA" id="ARBA00009254"/>
    </source>
</evidence>
<dbReference type="GO" id="GO:0003735">
    <property type="term" value="F:structural constituent of ribosome"/>
    <property type="evidence" value="ECO:0007669"/>
    <property type="project" value="InterPro"/>
</dbReference>
<dbReference type="AlphaFoldDB" id="A0A0M0BWD4"/>
<accession>A0A0M0BWD4</accession>
<evidence type="ECO:0000256" key="2">
    <source>
        <dbReference type="ARBA" id="ARBA00022980"/>
    </source>
</evidence>
<keyword evidence="3 4" id="KW-0687">Ribonucleoprotein</keyword>
<sequence>MPILRLKDIRGMSAEDRDKKVSDLRAELARLKTMVRAGGAVENPAQIRELRKTIAKILTVEKEDKLGIRKKEEKPKRKKFGKETKTK</sequence>